<dbReference type="InterPro" id="IPR001647">
    <property type="entry name" value="HTH_TetR"/>
</dbReference>
<reference evidence="4 5" key="1">
    <citation type="submission" date="2019-08" db="EMBL/GenBank/DDBJ databases">
        <title>Arthrobacter sp. nov., isolated from plateau pika and Tibetan wild ass.</title>
        <authorList>
            <person name="Ge Y."/>
        </authorList>
    </citation>
    <scope>NUCLEOTIDE SEQUENCE [LARGE SCALE GENOMIC DNA]</scope>
    <source>
        <strain evidence="4 5">785</strain>
    </source>
</reference>
<evidence type="ECO:0000259" key="3">
    <source>
        <dbReference type="PROSITE" id="PS50977"/>
    </source>
</evidence>
<keyword evidence="5" id="KW-1185">Reference proteome</keyword>
<dbReference type="GO" id="GO:0003677">
    <property type="term" value="F:DNA binding"/>
    <property type="evidence" value="ECO:0007669"/>
    <property type="project" value="UniProtKB-UniRule"/>
</dbReference>
<dbReference type="Gene3D" id="1.10.357.10">
    <property type="entry name" value="Tetracycline Repressor, domain 2"/>
    <property type="match status" value="1"/>
</dbReference>
<evidence type="ECO:0000256" key="2">
    <source>
        <dbReference type="PROSITE-ProRule" id="PRU00335"/>
    </source>
</evidence>
<name>A0A5N6MSR2_9MICC</name>
<organism evidence="4 5">
    <name type="scientific">Arthrobacter yangruifuii</name>
    <dbReference type="NCBI Taxonomy" id="2606616"/>
    <lineage>
        <taxon>Bacteria</taxon>
        <taxon>Bacillati</taxon>
        <taxon>Actinomycetota</taxon>
        <taxon>Actinomycetes</taxon>
        <taxon>Micrococcales</taxon>
        <taxon>Micrococcaceae</taxon>
        <taxon>Arthrobacter</taxon>
    </lineage>
</organism>
<gene>
    <name evidence="4" type="ORF">GD627_01535</name>
</gene>
<feature type="domain" description="HTH tetR-type" evidence="3">
    <location>
        <begin position="21"/>
        <end position="81"/>
    </location>
</feature>
<accession>A0A5N6MSR2</accession>
<dbReference type="PROSITE" id="PS50977">
    <property type="entry name" value="HTH_TETR_2"/>
    <property type="match status" value="1"/>
</dbReference>
<dbReference type="SUPFAM" id="SSF46689">
    <property type="entry name" value="Homeodomain-like"/>
    <property type="match status" value="1"/>
</dbReference>
<proteinExistence type="predicted"/>
<dbReference type="RefSeq" id="WP_152271065.1">
    <property type="nucleotide sequence ID" value="NZ_VTFX01000001.1"/>
</dbReference>
<dbReference type="Proteomes" id="UP000326852">
    <property type="component" value="Unassembled WGS sequence"/>
</dbReference>
<evidence type="ECO:0000313" key="4">
    <source>
        <dbReference type="EMBL" id="KAD4059800.1"/>
    </source>
</evidence>
<dbReference type="InterPro" id="IPR009057">
    <property type="entry name" value="Homeodomain-like_sf"/>
</dbReference>
<comment type="caution">
    <text evidence="4">The sequence shown here is derived from an EMBL/GenBank/DDBJ whole genome shotgun (WGS) entry which is preliminary data.</text>
</comment>
<evidence type="ECO:0000313" key="5">
    <source>
        <dbReference type="Proteomes" id="UP000326852"/>
    </source>
</evidence>
<evidence type="ECO:0000256" key="1">
    <source>
        <dbReference type="ARBA" id="ARBA00023125"/>
    </source>
</evidence>
<dbReference type="EMBL" id="VTFX01000001">
    <property type="protein sequence ID" value="KAD4059800.1"/>
    <property type="molecule type" value="Genomic_DNA"/>
</dbReference>
<dbReference type="AlphaFoldDB" id="A0A5N6MSR2"/>
<feature type="DNA-binding region" description="H-T-H motif" evidence="2">
    <location>
        <begin position="44"/>
        <end position="63"/>
    </location>
</feature>
<keyword evidence="1 2" id="KW-0238">DNA-binding</keyword>
<protein>
    <recommendedName>
        <fullName evidence="3">HTH tetR-type domain-containing protein</fullName>
    </recommendedName>
</protein>
<sequence length="209" mass="23560">MPAPEDSKPLRRPSPDEPRIARTREALEAGLWELLRELELADISVSALCRKAGVHRTTFYGHYRNIFDFAAFVYAGLVDRLGTIDLDQRGTGRTIAEIGELYVQSIRDILQHTKREQRVYRALFHTGTFHSVLAEDLRARILLALHVWAAHGVLPALNLEVTAGYLGGAYSSWFEQWVAGDDDDAEAWLGSLRNLLPAWWPRDGFPPAP</sequence>